<evidence type="ECO:0000256" key="2">
    <source>
        <dbReference type="ARBA" id="ARBA00022692"/>
    </source>
</evidence>
<evidence type="ECO:0000256" key="5">
    <source>
        <dbReference type="SAM" id="Phobius"/>
    </source>
</evidence>
<evidence type="ECO:0000256" key="1">
    <source>
        <dbReference type="ARBA" id="ARBA00004141"/>
    </source>
</evidence>
<keyword evidence="4 5" id="KW-0472">Membrane</keyword>
<dbReference type="GO" id="GO:0015297">
    <property type="term" value="F:antiporter activity"/>
    <property type="evidence" value="ECO:0007669"/>
    <property type="project" value="InterPro"/>
</dbReference>
<protein>
    <submittedName>
        <fullName evidence="7">Transporter (CPA2 family)</fullName>
    </submittedName>
</protein>
<feature type="domain" description="Cation/H+ exchanger transmembrane" evidence="6">
    <location>
        <begin position="14"/>
        <end position="391"/>
    </location>
</feature>
<keyword evidence="2 5" id="KW-0812">Transmembrane</keyword>
<dbReference type="PANTHER" id="PTHR43021:SF2">
    <property type="entry name" value="CATION_H+ EXCHANGER DOMAIN-CONTAINING PROTEIN"/>
    <property type="match status" value="1"/>
</dbReference>
<dbReference type="PANTHER" id="PTHR43021">
    <property type="entry name" value="NA(+)/H(+) ANTIPORTER-RELATED"/>
    <property type="match status" value="1"/>
</dbReference>
<feature type="transmembrane region" description="Helical" evidence="5">
    <location>
        <begin position="92"/>
        <end position="114"/>
    </location>
</feature>
<comment type="caution">
    <text evidence="7">The sequence shown here is derived from an EMBL/GenBank/DDBJ whole genome shotgun (WGS) entry which is preliminary data.</text>
</comment>
<dbReference type="InterPro" id="IPR006153">
    <property type="entry name" value="Cation/H_exchanger_TM"/>
</dbReference>
<dbReference type="AlphaFoldDB" id="A0AA46DYD1"/>
<proteinExistence type="predicted"/>
<feature type="transmembrane region" description="Helical" evidence="5">
    <location>
        <begin position="226"/>
        <end position="242"/>
    </location>
</feature>
<dbReference type="GO" id="GO:0016020">
    <property type="term" value="C:membrane"/>
    <property type="evidence" value="ECO:0007669"/>
    <property type="project" value="UniProtKB-SubCell"/>
</dbReference>
<feature type="transmembrane region" description="Helical" evidence="5">
    <location>
        <begin position="120"/>
        <end position="140"/>
    </location>
</feature>
<dbReference type="InterPro" id="IPR038770">
    <property type="entry name" value="Na+/solute_symporter_sf"/>
</dbReference>
<evidence type="ECO:0000256" key="3">
    <source>
        <dbReference type="ARBA" id="ARBA00022989"/>
    </source>
</evidence>
<feature type="transmembrane region" description="Helical" evidence="5">
    <location>
        <begin position="63"/>
        <end position="80"/>
    </location>
</feature>
<feature type="transmembrane region" description="Helical" evidence="5">
    <location>
        <begin position="334"/>
        <end position="353"/>
    </location>
</feature>
<name>A0AA46DYD1_9FUSO</name>
<feature type="transmembrane region" description="Helical" evidence="5">
    <location>
        <begin position="295"/>
        <end position="313"/>
    </location>
</feature>
<dbReference type="Gene3D" id="1.20.1530.20">
    <property type="match status" value="1"/>
</dbReference>
<accession>A0AA46DYD1</accession>
<dbReference type="Pfam" id="PF00999">
    <property type="entry name" value="Na_H_Exchanger"/>
    <property type="match status" value="1"/>
</dbReference>
<sequence>MHINILIILAGLFLLAFVNKLVCPKLKLPEVTGYVILGAIISGVAGITVGMSKLNEVLDSIEIISSIALGIIGFSIGIELKLSVLKKLGNSIFFIVLFEVFGGFVVVAITSKIFGFQTYTALLLGSVAAATAPAATVAIIRKYKSKGELTSTILAVVGIDDAVALIVYVLAAGFASSMVTGEKLHILHIFVKVGISIFIAISIGAISGFVYSYIVKNIKNQDTMEMILVAFILLLLGLSEMFDVSELLTIMTFGAFITNLSEVTTRKSENIIEKFTGVFVGAFFIAGGAYLDYSLIKAVFGTSVLFFIARTIGKIFGAKIGATIGKASPKVKKHIGVMLLPQVGVAVALVISIKKQFVGVQVHGIDIGTFIFNILLLTTLLTEFIGPILTKRALLAVKEIKER</sequence>
<evidence type="ECO:0000313" key="7">
    <source>
        <dbReference type="EMBL" id="TDT69849.1"/>
    </source>
</evidence>
<reference evidence="7 8" key="1">
    <citation type="submission" date="2019-03" db="EMBL/GenBank/DDBJ databases">
        <title>Genomic Encyclopedia of Type Strains, Phase IV (KMG-IV): sequencing the most valuable type-strain genomes for metagenomic binning, comparative biology and taxonomic classification.</title>
        <authorList>
            <person name="Goeker M."/>
        </authorList>
    </citation>
    <scope>NUCLEOTIDE SEQUENCE [LARGE SCALE GENOMIC DNA]</scope>
    <source>
        <strain evidence="7 8">DSM 100055</strain>
    </source>
</reference>
<feature type="transmembrane region" description="Helical" evidence="5">
    <location>
        <begin position="152"/>
        <end position="174"/>
    </location>
</feature>
<evidence type="ECO:0000256" key="4">
    <source>
        <dbReference type="ARBA" id="ARBA00023136"/>
    </source>
</evidence>
<keyword evidence="8" id="KW-1185">Reference proteome</keyword>
<evidence type="ECO:0000259" key="6">
    <source>
        <dbReference type="Pfam" id="PF00999"/>
    </source>
</evidence>
<comment type="subcellular location">
    <subcellularLocation>
        <location evidence="1">Membrane</location>
        <topology evidence="1">Multi-pass membrane protein</topology>
    </subcellularLocation>
</comment>
<keyword evidence="3 5" id="KW-1133">Transmembrane helix</keyword>
<feature type="transmembrane region" description="Helical" evidence="5">
    <location>
        <begin position="6"/>
        <end position="22"/>
    </location>
</feature>
<evidence type="ECO:0000313" key="8">
    <source>
        <dbReference type="Proteomes" id="UP000294678"/>
    </source>
</evidence>
<dbReference type="Proteomes" id="UP000294678">
    <property type="component" value="Unassembled WGS sequence"/>
</dbReference>
<organism evidence="7 8">
    <name type="scientific">Hypnocyclicus thermotrophus</name>
    <dbReference type="NCBI Taxonomy" id="1627895"/>
    <lineage>
        <taxon>Bacteria</taxon>
        <taxon>Fusobacteriati</taxon>
        <taxon>Fusobacteriota</taxon>
        <taxon>Fusobacteriia</taxon>
        <taxon>Fusobacteriales</taxon>
        <taxon>Fusobacteriaceae</taxon>
        <taxon>Hypnocyclicus</taxon>
    </lineage>
</organism>
<feature type="transmembrane region" description="Helical" evidence="5">
    <location>
        <begin position="186"/>
        <end position="214"/>
    </location>
</feature>
<dbReference type="RefSeq" id="WP_134113260.1">
    <property type="nucleotide sequence ID" value="NZ_SOBG01000005.1"/>
</dbReference>
<feature type="transmembrane region" description="Helical" evidence="5">
    <location>
        <begin position="34"/>
        <end position="51"/>
    </location>
</feature>
<gene>
    <name evidence="7" type="ORF">EV215_1392</name>
</gene>
<dbReference type="EMBL" id="SOBG01000005">
    <property type="protein sequence ID" value="TDT69849.1"/>
    <property type="molecule type" value="Genomic_DNA"/>
</dbReference>
<dbReference type="GO" id="GO:1902600">
    <property type="term" value="P:proton transmembrane transport"/>
    <property type="evidence" value="ECO:0007669"/>
    <property type="project" value="InterPro"/>
</dbReference>
<feature type="transmembrane region" description="Helical" evidence="5">
    <location>
        <begin position="365"/>
        <end position="389"/>
    </location>
</feature>